<protein>
    <submittedName>
        <fullName evidence="2">YqcC family protein</fullName>
    </submittedName>
</protein>
<proteinExistence type="predicted"/>
<dbReference type="EMBL" id="JAAAWN010000001">
    <property type="protein sequence ID" value="NDV89797.1"/>
    <property type="molecule type" value="Genomic_DNA"/>
</dbReference>
<dbReference type="PANTHER" id="PTHR39586:SF1">
    <property type="entry name" value="CYTOPLASMIC PROTEIN"/>
    <property type="match status" value="1"/>
</dbReference>
<dbReference type="Pfam" id="PF04287">
    <property type="entry name" value="DUF446"/>
    <property type="match status" value="1"/>
</dbReference>
<feature type="domain" description="YqcC-like" evidence="1">
    <location>
        <begin position="8"/>
        <end position="98"/>
    </location>
</feature>
<dbReference type="RefSeq" id="WP_163083388.1">
    <property type="nucleotide sequence ID" value="NZ_JAAAWN010000001.1"/>
</dbReference>
<dbReference type="Proteomes" id="UP000470213">
    <property type="component" value="Unassembled WGS sequence"/>
</dbReference>
<keyword evidence="3" id="KW-1185">Reference proteome</keyword>
<name>A0A7X5LI49_9ALTE</name>
<dbReference type="GO" id="GO:0044010">
    <property type="term" value="P:single-species biofilm formation"/>
    <property type="evidence" value="ECO:0007669"/>
    <property type="project" value="TreeGrafter"/>
</dbReference>
<organism evidence="2 3">
    <name type="scientific">Alteromonas profundi</name>
    <dbReference type="NCBI Taxonomy" id="2696062"/>
    <lineage>
        <taxon>Bacteria</taxon>
        <taxon>Pseudomonadati</taxon>
        <taxon>Pseudomonadota</taxon>
        <taxon>Gammaproteobacteria</taxon>
        <taxon>Alteromonadales</taxon>
        <taxon>Alteromonadaceae</taxon>
        <taxon>Alteromonas/Salinimonas group</taxon>
        <taxon>Alteromonas</taxon>
    </lineage>
</organism>
<dbReference type="SUPFAM" id="SSF158452">
    <property type="entry name" value="YqcC-like"/>
    <property type="match status" value="1"/>
</dbReference>
<dbReference type="InterPro" id="IPR007384">
    <property type="entry name" value="UCP006257"/>
</dbReference>
<dbReference type="InterPro" id="IPR036814">
    <property type="entry name" value="YqcC-like_sf"/>
</dbReference>
<evidence type="ECO:0000259" key="1">
    <source>
        <dbReference type="Pfam" id="PF04287"/>
    </source>
</evidence>
<evidence type="ECO:0000313" key="3">
    <source>
        <dbReference type="Proteomes" id="UP000470213"/>
    </source>
</evidence>
<evidence type="ECO:0000313" key="2">
    <source>
        <dbReference type="EMBL" id="NDV89797.1"/>
    </source>
</evidence>
<comment type="caution">
    <text evidence="2">The sequence shown here is derived from an EMBL/GenBank/DDBJ whole genome shotgun (WGS) entry which is preliminary data.</text>
</comment>
<accession>A0A7X5LI49</accession>
<dbReference type="AlphaFoldDB" id="A0A7X5LI49"/>
<gene>
    <name evidence="2" type="ORF">GTH32_01130</name>
</gene>
<dbReference type="Gene3D" id="1.20.1440.40">
    <property type="entry name" value="YqcC-like"/>
    <property type="match status" value="1"/>
</dbReference>
<reference evidence="2 3" key="1">
    <citation type="submission" date="2020-01" db="EMBL/GenBank/DDBJ databases">
        <authorList>
            <person name="Chen J."/>
            <person name="Zhu S."/>
            <person name="Yang J."/>
        </authorList>
    </citation>
    <scope>NUCLEOTIDE SEQUENCE [LARGE SCALE GENOMIC DNA]</scope>
    <source>
        <strain evidence="2 3">345S023</strain>
    </source>
</reference>
<sequence length="106" mass="11639">MSALLEFEARLDELENILEEQGLLPNTPPSPSALSSTQPFAIDTMPFTSWLAFVFISKCRQMIAQGQLPPSMAIAPAAEVYLPNNANIVIEQLYLLDALTQSNSDK</sequence>
<dbReference type="PANTHER" id="PTHR39586">
    <property type="entry name" value="CYTOPLASMIC PROTEIN-RELATED"/>
    <property type="match status" value="1"/>
</dbReference>
<dbReference type="InterPro" id="IPR023376">
    <property type="entry name" value="YqcC-like_dom"/>
</dbReference>